<dbReference type="PROSITE" id="PS50186">
    <property type="entry name" value="DEP"/>
    <property type="match status" value="1"/>
</dbReference>
<feature type="domain" description="DEP" evidence="3">
    <location>
        <begin position="126"/>
        <end position="202"/>
    </location>
</feature>
<dbReference type="CDD" id="cd04450">
    <property type="entry name" value="DEP_RGS7-like"/>
    <property type="match status" value="1"/>
</dbReference>
<evidence type="ECO:0000313" key="4">
    <source>
        <dbReference type="WBParaSite" id="SSLN_0001843401-mRNA-1"/>
    </source>
</evidence>
<dbReference type="SUPFAM" id="SSF46785">
    <property type="entry name" value="Winged helix' DNA-binding domain"/>
    <property type="match status" value="1"/>
</dbReference>
<name>A0A183TMR1_SCHSO</name>
<dbReference type="SMART" id="SM00049">
    <property type="entry name" value="DEP"/>
    <property type="match status" value="1"/>
</dbReference>
<feature type="region of interest" description="Disordered" evidence="2">
    <location>
        <begin position="20"/>
        <end position="88"/>
    </location>
</feature>
<dbReference type="InterPro" id="IPR047016">
    <property type="entry name" value="RGS6/7/9/11"/>
</dbReference>
<feature type="compositionally biased region" description="Polar residues" evidence="2">
    <location>
        <begin position="77"/>
        <end position="87"/>
    </location>
</feature>
<keyword evidence="1" id="KW-0734">Signal transduction inhibitor</keyword>
<evidence type="ECO:0000256" key="1">
    <source>
        <dbReference type="ARBA" id="ARBA00022700"/>
    </source>
</evidence>
<feature type="compositionally biased region" description="Polar residues" evidence="2">
    <location>
        <begin position="24"/>
        <end position="60"/>
    </location>
</feature>
<dbReference type="InterPro" id="IPR000591">
    <property type="entry name" value="DEP_dom"/>
</dbReference>
<dbReference type="PANTHER" id="PTHR45746:SF6">
    <property type="entry name" value="LP21163P"/>
    <property type="match status" value="1"/>
</dbReference>
<dbReference type="GO" id="GO:0005096">
    <property type="term" value="F:GTPase activator activity"/>
    <property type="evidence" value="ECO:0007669"/>
    <property type="project" value="TreeGrafter"/>
</dbReference>
<dbReference type="InterPro" id="IPR040759">
    <property type="entry name" value="RGS_DHEX"/>
</dbReference>
<dbReference type="GO" id="GO:0035556">
    <property type="term" value="P:intracellular signal transduction"/>
    <property type="evidence" value="ECO:0007669"/>
    <property type="project" value="InterPro"/>
</dbReference>
<organism evidence="4">
    <name type="scientific">Schistocephalus solidus</name>
    <name type="common">Tapeworm</name>
    <dbReference type="NCBI Taxonomy" id="70667"/>
    <lineage>
        <taxon>Eukaryota</taxon>
        <taxon>Metazoa</taxon>
        <taxon>Spiralia</taxon>
        <taxon>Lophotrochozoa</taxon>
        <taxon>Platyhelminthes</taxon>
        <taxon>Cestoda</taxon>
        <taxon>Eucestoda</taxon>
        <taxon>Diphyllobothriidea</taxon>
        <taxon>Diphyllobothriidae</taxon>
        <taxon>Schistocephalus</taxon>
    </lineage>
</organism>
<dbReference type="Gene3D" id="1.10.1240.60">
    <property type="match status" value="1"/>
</dbReference>
<dbReference type="InterPro" id="IPR047017">
    <property type="entry name" value="RGS6/7/9/11_DHEX_sf"/>
</dbReference>
<proteinExistence type="predicted"/>
<protein>
    <submittedName>
        <fullName evidence="4">DEP domain-containing protein</fullName>
    </submittedName>
</protein>
<dbReference type="GO" id="GO:0005737">
    <property type="term" value="C:cytoplasm"/>
    <property type="evidence" value="ECO:0007669"/>
    <property type="project" value="TreeGrafter"/>
</dbReference>
<evidence type="ECO:0000259" key="3">
    <source>
        <dbReference type="PROSITE" id="PS50186"/>
    </source>
</evidence>
<sequence length="317" mass="35009">LHRDMVSRCILMAQRHDSQRIYPPTSTRSLIQPTSPLLDSSPIETTPTSKTQQSCHLSSSVERRPSALSDSKKAERTSGSARTSAVHSSVRACDHMRQLEMPETKDSPNAFLFHRLESLVEAMVSESGGIPIRNVKGLVSSIPSVVSGADIVLWLICHAGADDISEAVHLGSCISAMGYLFSIDDHMMVVKNDSHTYYRFQTPCLYPSRCPEADTVDYAVYLCKRTMQNKHRLELSAFEAERLASLQNLYYHKWEFIYMQVCVCVCPPPCPLNGPRGRCVGPTRGPHHGTAGVIRLAIRSQLPNMGGVVARLGAART</sequence>
<dbReference type="AlphaFoldDB" id="A0A183TMR1"/>
<dbReference type="GO" id="GO:0009968">
    <property type="term" value="P:negative regulation of signal transduction"/>
    <property type="evidence" value="ECO:0007669"/>
    <property type="project" value="UniProtKB-KW"/>
</dbReference>
<dbReference type="Gene3D" id="1.10.10.10">
    <property type="entry name" value="Winged helix-like DNA-binding domain superfamily/Winged helix DNA-binding domain"/>
    <property type="match status" value="1"/>
</dbReference>
<dbReference type="InterPro" id="IPR036390">
    <property type="entry name" value="WH_DNA-bd_sf"/>
</dbReference>
<dbReference type="InterPro" id="IPR036388">
    <property type="entry name" value="WH-like_DNA-bd_sf"/>
</dbReference>
<dbReference type="PANTHER" id="PTHR45746">
    <property type="entry name" value="LP21163P"/>
    <property type="match status" value="1"/>
</dbReference>
<evidence type="ECO:0000256" key="2">
    <source>
        <dbReference type="SAM" id="MobiDB-lite"/>
    </source>
</evidence>
<reference evidence="4" key="1">
    <citation type="submission" date="2016-06" db="UniProtKB">
        <authorList>
            <consortium name="WormBaseParasite"/>
        </authorList>
    </citation>
    <scope>IDENTIFICATION</scope>
</reference>
<dbReference type="Pfam" id="PF00610">
    <property type="entry name" value="DEP"/>
    <property type="match status" value="1"/>
</dbReference>
<dbReference type="GO" id="GO:0043005">
    <property type="term" value="C:neuron projection"/>
    <property type="evidence" value="ECO:0007669"/>
    <property type="project" value="TreeGrafter"/>
</dbReference>
<accession>A0A183TMR1</accession>
<dbReference type="Pfam" id="PF18148">
    <property type="entry name" value="RGS_DHEX"/>
    <property type="match status" value="1"/>
</dbReference>
<dbReference type="WBParaSite" id="SSLN_0001843401-mRNA-1">
    <property type="protein sequence ID" value="SSLN_0001843401-mRNA-1"/>
    <property type="gene ID" value="SSLN_0001843401"/>
</dbReference>
<feature type="compositionally biased region" description="Basic and acidic residues" evidence="2">
    <location>
        <begin position="61"/>
        <end position="76"/>
    </location>
</feature>
<dbReference type="GO" id="GO:0008277">
    <property type="term" value="P:regulation of G protein-coupled receptor signaling pathway"/>
    <property type="evidence" value="ECO:0007669"/>
    <property type="project" value="InterPro"/>
</dbReference>